<dbReference type="PANTHER" id="PTHR14068:SF0">
    <property type="entry name" value="EUKARYOTIC TRANSLATION INITIATION FACTOR 3 SUBUNIT B"/>
    <property type="match status" value="1"/>
</dbReference>
<dbReference type="InterPro" id="IPR035979">
    <property type="entry name" value="RBD_domain_sf"/>
</dbReference>
<dbReference type="PROSITE" id="PS50102">
    <property type="entry name" value="RRM"/>
    <property type="match status" value="1"/>
</dbReference>
<dbReference type="GO" id="GO:0016282">
    <property type="term" value="C:eukaryotic 43S preinitiation complex"/>
    <property type="evidence" value="ECO:0007669"/>
    <property type="project" value="UniProtKB-UniRule"/>
</dbReference>
<dbReference type="Gene3D" id="3.30.70.330">
    <property type="match status" value="1"/>
</dbReference>
<dbReference type="STRING" id="41875.K8ES19"/>
<dbReference type="GO" id="GO:0031369">
    <property type="term" value="F:translation initiation factor binding"/>
    <property type="evidence" value="ECO:0007669"/>
    <property type="project" value="InterPro"/>
</dbReference>
<dbReference type="OrthoDB" id="10250414at2759"/>
<evidence type="ECO:0000256" key="3">
    <source>
        <dbReference type="ARBA" id="ARBA00022540"/>
    </source>
</evidence>
<evidence type="ECO:0000256" key="1">
    <source>
        <dbReference type="ARBA" id="ARBA00004496"/>
    </source>
</evidence>
<comment type="subcellular location">
    <subcellularLocation>
        <location evidence="1 6 7">Cytoplasm</location>
    </subcellularLocation>
</comment>
<evidence type="ECO:0000256" key="6">
    <source>
        <dbReference type="HAMAP-Rule" id="MF_03001"/>
    </source>
</evidence>
<dbReference type="Pfam" id="PF08662">
    <property type="entry name" value="eIF2A"/>
    <property type="match status" value="1"/>
</dbReference>
<evidence type="ECO:0000313" key="12">
    <source>
        <dbReference type="Proteomes" id="UP000198341"/>
    </source>
</evidence>
<dbReference type="InterPro" id="IPR011042">
    <property type="entry name" value="6-blade_b-propeller_TolB-like"/>
</dbReference>
<evidence type="ECO:0000256" key="5">
    <source>
        <dbReference type="ARBA" id="ARBA00022917"/>
    </source>
</evidence>
<feature type="domain" description="RRM" evidence="10">
    <location>
        <begin position="59"/>
        <end position="146"/>
    </location>
</feature>
<dbReference type="Proteomes" id="UP000198341">
    <property type="component" value="Chromosome 2"/>
</dbReference>
<evidence type="ECO:0000256" key="8">
    <source>
        <dbReference type="SAM" id="Coils"/>
    </source>
</evidence>
<keyword evidence="8" id="KW-0175">Coiled coil</keyword>
<dbReference type="PIRSF" id="PIRSF036424">
    <property type="entry name" value="eIF3b"/>
    <property type="match status" value="1"/>
</dbReference>
<dbReference type="KEGG" id="bpg:Bathy02g01100"/>
<dbReference type="InterPro" id="IPR015943">
    <property type="entry name" value="WD40/YVTN_repeat-like_dom_sf"/>
</dbReference>
<comment type="function">
    <text evidence="7">Component of the eukaryotic translation initiation factor 3 (eIF-3) complex, which is involved in protein synthesis and, together with other initiation factors, stimulates binding of mRNA and methionyl-tRNAi to the 40S ribosome.</text>
</comment>
<dbReference type="eggNOG" id="KOG2314">
    <property type="taxonomic scope" value="Eukaryota"/>
</dbReference>
<dbReference type="InterPro" id="IPR011400">
    <property type="entry name" value="EIF3B"/>
</dbReference>
<gene>
    <name evidence="11" type="ORF">Bathy02g01100</name>
</gene>
<dbReference type="GeneID" id="19017224"/>
<dbReference type="GO" id="GO:0003723">
    <property type="term" value="F:RNA binding"/>
    <property type="evidence" value="ECO:0007669"/>
    <property type="project" value="UniProtKB-UniRule"/>
</dbReference>
<organism evidence="11 12">
    <name type="scientific">Bathycoccus prasinos</name>
    <dbReference type="NCBI Taxonomy" id="41875"/>
    <lineage>
        <taxon>Eukaryota</taxon>
        <taxon>Viridiplantae</taxon>
        <taxon>Chlorophyta</taxon>
        <taxon>Mamiellophyceae</taxon>
        <taxon>Mamiellales</taxon>
        <taxon>Bathycoccaceae</taxon>
        <taxon>Bathycoccus</taxon>
    </lineage>
</organism>
<dbReference type="SUPFAM" id="SSF54928">
    <property type="entry name" value="RNA-binding domain, RBD"/>
    <property type="match status" value="1"/>
</dbReference>
<dbReference type="InterPro" id="IPR013979">
    <property type="entry name" value="TIF_beta_prop-like"/>
</dbReference>
<dbReference type="HAMAP" id="MF_03001">
    <property type="entry name" value="eIF3b"/>
    <property type="match status" value="1"/>
</dbReference>
<dbReference type="GO" id="GO:0003743">
    <property type="term" value="F:translation initiation factor activity"/>
    <property type="evidence" value="ECO:0007669"/>
    <property type="project" value="UniProtKB-UniRule"/>
</dbReference>
<dbReference type="GO" id="GO:0005852">
    <property type="term" value="C:eukaryotic translation initiation factor 3 complex"/>
    <property type="evidence" value="ECO:0007669"/>
    <property type="project" value="UniProtKB-UniRule"/>
</dbReference>
<dbReference type="SUPFAM" id="SSF82171">
    <property type="entry name" value="DPP6 N-terminal domain-like"/>
    <property type="match status" value="1"/>
</dbReference>
<dbReference type="PANTHER" id="PTHR14068">
    <property type="entry name" value="EUKARYOTIC TRANSLATION INITIATION FACTOR 3 EIF3 -RELATED"/>
    <property type="match status" value="1"/>
</dbReference>
<dbReference type="InterPro" id="IPR012677">
    <property type="entry name" value="Nucleotide-bd_a/b_plait_sf"/>
</dbReference>
<sequence>MLRITTQNGYVEWDKIDIDSIDLPPSEDNYGIPSDDEDLTQKDGANKDGSKDESSMMSTAIIVDNLPEVPEAKFVKLTNVLTKIFGQIGQIRDGGLHMPMDPATKMSCGYAFIEFSSRAEADAAVEQTDGYKLDKAHVFKVSKFDDFEKYAKIPDEYVAPEPKPYTQRENTQAWMMDERGRDQFVCRFGDETEIFWNDAQKSTAVEEYKRSFWTESYVQWSPRGTYLATVHRQGVALWGGSSFGRLAKFSHSGVQFIEFSPCERYLCSGSAHEPSRGNPASVVVNFFDIATGQKLRQFSGAQKDFLASANQRGFVWPIFKWNGLESEDVYTSSSSKNDIKTEENEKEMPAFFARLAKDAVQVYQAPEMTLLDKKSVKLPGVSEFCWSPGEPILATFQPEQNSGNVPARISLMQLPSRNEVRSKNLFNVSDVKMYWQSQGDYFAVKVDHHTKSKKSTYSGFELFRLREPMCPMEVLALPDKAEKIVAFAWEPKGHRFAIIHGDGARPDVSFYSMIEAEGGAKKVHLLKTLKSKTANHLFWSPNGSMIVFAGLKTMNGQFEFFNVDEMETMATCEHFMATDVEWDPTGRFVTTAVTGVHQMENGYHIWTFNGRLLYKQTRERFFQFLWRPRGKSLLSKAQEADIKKNLKKYSKKFEEEDEKIKNQQATMLDKAKQETKEKWEAWVEEKKRKIESDEYQGTLKKILGAEYEKQGAEIVTIEEEEEEIISVVEEPL</sequence>
<accession>K8ES19</accession>
<evidence type="ECO:0000256" key="2">
    <source>
        <dbReference type="ARBA" id="ARBA00022490"/>
    </source>
</evidence>
<dbReference type="Gene3D" id="2.120.10.30">
    <property type="entry name" value="TolB, C-terminal domain"/>
    <property type="match status" value="1"/>
</dbReference>
<reference evidence="11 12" key="1">
    <citation type="submission" date="2011-10" db="EMBL/GenBank/DDBJ databases">
        <authorList>
            <person name="Genoscope - CEA"/>
        </authorList>
    </citation>
    <scope>NUCLEOTIDE SEQUENCE [LARGE SCALE GENOMIC DNA]</scope>
    <source>
        <strain evidence="11 12">RCC 1105</strain>
    </source>
</reference>
<protein>
    <recommendedName>
        <fullName evidence="6 7">Eukaryotic translation initiation factor 3 subunit B</fullName>
        <shortName evidence="6 7">eIF3b</shortName>
    </recommendedName>
    <alternativeName>
        <fullName evidence="6">eIF-3-eta</fullName>
    </alternativeName>
    <alternativeName>
        <fullName evidence="6">eIF3 p110</fullName>
    </alternativeName>
</protein>
<dbReference type="Gene3D" id="2.130.10.10">
    <property type="entry name" value="YVTN repeat-like/Quinoprotein amine dehydrogenase"/>
    <property type="match status" value="1"/>
</dbReference>
<evidence type="ECO:0000256" key="9">
    <source>
        <dbReference type="SAM" id="MobiDB-lite"/>
    </source>
</evidence>
<comment type="similarity">
    <text evidence="6 7">Belongs to the eIF-3 subunit B family.</text>
</comment>
<dbReference type="InterPro" id="IPR000504">
    <property type="entry name" value="RRM_dom"/>
</dbReference>
<keyword evidence="2 6" id="KW-0963">Cytoplasm</keyword>
<keyword evidence="3 6" id="KW-0396">Initiation factor</keyword>
<proteinExistence type="inferred from homology"/>
<dbReference type="FunFam" id="2.130.10.10:FF:000286">
    <property type="entry name" value="Eukaryotic translation initiation factor 3 subunit B"/>
    <property type="match status" value="1"/>
</dbReference>
<dbReference type="GO" id="GO:0001732">
    <property type="term" value="P:formation of cytoplasmic translation initiation complex"/>
    <property type="evidence" value="ECO:0007669"/>
    <property type="project" value="UniProtKB-UniRule"/>
</dbReference>
<feature type="coiled-coil region" evidence="8">
    <location>
        <begin position="639"/>
        <end position="666"/>
    </location>
</feature>
<dbReference type="EMBL" id="FO082277">
    <property type="protein sequence ID" value="CCO15220.1"/>
    <property type="molecule type" value="Genomic_DNA"/>
</dbReference>
<evidence type="ECO:0000313" key="11">
    <source>
        <dbReference type="EMBL" id="CCO15220.1"/>
    </source>
</evidence>
<dbReference type="Pfam" id="PF00076">
    <property type="entry name" value="RRM_1"/>
    <property type="match status" value="1"/>
</dbReference>
<keyword evidence="5 6" id="KW-0648">Protein biosynthesis</keyword>
<evidence type="ECO:0000256" key="4">
    <source>
        <dbReference type="ARBA" id="ARBA00022884"/>
    </source>
</evidence>
<evidence type="ECO:0000259" key="10">
    <source>
        <dbReference type="PROSITE" id="PS50102"/>
    </source>
</evidence>
<evidence type="ECO:0000256" key="7">
    <source>
        <dbReference type="PIRNR" id="PIRNR036424"/>
    </source>
</evidence>
<name>K8ES19_9CHLO</name>
<comment type="function">
    <text evidence="6">RNA-binding component of the eukaryotic translation initiation factor 3 (eIF-3) complex, which is involved in protein synthesis of a specialized repertoire of mRNAs and, together with other initiation factors, stimulates binding of mRNA and methionyl-tRNAi to the 40S ribosome. The eIF-3 complex specifically targets and initiates translation of a subset of mRNAs involved in cell proliferation.</text>
</comment>
<dbReference type="RefSeq" id="XP_007514980.1">
    <property type="nucleotide sequence ID" value="XM_007514918.1"/>
</dbReference>
<dbReference type="FunFam" id="3.30.70.330:FF:000235">
    <property type="entry name" value="Eukaryotic translation initiation factor 3 subunit B"/>
    <property type="match status" value="1"/>
</dbReference>
<keyword evidence="4 6" id="KW-0694">RNA-binding</keyword>
<comment type="subunit">
    <text evidence="6 7">Component of the eukaryotic translation initiation factor 3 (eIF-3) complex.</text>
</comment>
<dbReference type="InterPro" id="IPR034363">
    <property type="entry name" value="eIF3B_RRM"/>
</dbReference>
<keyword evidence="12" id="KW-1185">Reference proteome</keyword>
<dbReference type="SMART" id="SM00360">
    <property type="entry name" value="RRM"/>
    <property type="match status" value="1"/>
</dbReference>
<dbReference type="CDD" id="cd12278">
    <property type="entry name" value="RRM_eIF3B"/>
    <property type="match status" value="1"/>
</dbReference>
<feature type="region of interest" description="Disordered" evidence="9">
    <location>
        <begin position="22"/>
        <end position="54"/>
    </location>
</feature>
<dbReference type="GO" id="GO:0033290">
    <property type="term" value="C:eukaryotic 48S preinitiation complex"/>
    <property type="evidence" value="ECO:0007669"/>
    <property type="project" value="UniProtKB-UniRule"/>
</dbReference>
<feature type="compositionally biased region" description="Basic and acidic residues" evidence="9">
    <location>
        <begin position="39"/>
        <end position="54"/>
    </location>
</feature>
<dbReference type="AlphaFoldDB" id="K8ES19"/>